<accession>A0A518BVR8</accession>
<dbReference type="KEGG" id="mcad:Pan265_09170"/>
<dbReference type="OrthoDB" id="515428at2"/>
<reference evidence="2 3" key="1">
    <citation type="submission" date="2019-02" db="EMBL/GenBank/DDBJ databases">
        <title>Deep-cultivation of Planctomycetes and their phenomic and genomic characterization uncovers novel biology.</title>
        <authorList>
            <person name="Wiegand S."/>
            <person name="Jogler M."/>
            <person name="Boedeker C."/>
            <person name="Pinto D."/>
            <person name="Vollmers J."/>
            <person name="Rivas-Marin E."/>
            <person name="Kohn T."/>
            <person name="Peeters S.H."/>
            <person name="Heuer A."/>
            <person name="Rast P."/>
            <person name="Oberbeckmann S."/>
            <person name="Bunk B."/>
            <person name="Jeske O."/>
            <person name="Meyerdierks A."/>
            <person name="Storesund J.E."/>
            <person name="Kallscheuer N."/>
            <person name="Luecker S."/>
            <person name="Lage O.M."/>
            <person name="Pohl T."/>
            <person name="Merkel B.J."/>
            <person name="Hornburger P."/>
            <person name="Mueller R.-W."/>
            <person name="Bruemmer F."/>
            <person name="Labrenz M."/>
            <person name="Spormann A.M."/>
            <person name="Op den Camp H."/>
            <person name="Overmann J."/>
            <person name="Amann R."/>
            <person name="Jetten M.S.M."/>
            <person name="Mascher T."/>
            <person name="Medema M.H."/>
            <person name="Devos D.P."/>
            <person name="Kaster A.-K."/>
            <person name="Ovreas L."/>
            <person name="Rohde M."/>
            <person name="Galperin M.Y."/>
            <person name="Jogler C."/>
        </authorList>
    </citation>
    <scope>NUCLEOTIDE SEQUENCE [LARGE SCALE GENOMIC DNA]</scope>
    <source>
        <strain evidence="2 3">Pan265</strain>
    </source>
</reference>
<dbReference type="SUPFAM" id="SSF46955">
    <property type="entry name" value="Putative DNA-binding domain"/>
    <property type="match status" value="1"/>
</dbReference>
<dbReference type="Proteomes" id="UP000320386">
    <property type="component" value="Chromosome"/>
</dbReference>
<organism evidence="2 3">
    <name type="scientific">Mucisphaera calidilacus</name>
    <dbReference type="NCBI Taxonomy" id="2527982"/>
    <lineage>
        <taxon>Bacteria</taxon>
        <taxon>Pseudomonadati</taxon>
        <taxon>Planctomycetota</taxon>
        <taxon>Phycisphaerae</taxon>
        <taxon>Phycisphaerales</taxon>
        <taxon>Phycisphaeraceae</taxon>
        <taxon>Mucisphaera</taxon>
    </lineage>
</organism>
<evidence type="ECO:0000313" key="2">
    <source>
        <dbReference type="EMBL" id="QDU71072.1"/>
    </source>
</evidence>
<dbReference type="GO" id="GO:0003677">
    <property type="term" value="F:DNA binding"/>
    <property type="evidence" value="ECO:0007669"/>
    <property type="project" value="InterPro"/>
</dbReference>
<gene>
    <name evidence="2" type="ORF">Pan265_09170</name>
</gene>
<evidence type="ECO:0000259" key="1">
    <source>
        <dbReference type="Pfam" id="PF12728"/>
    </source>
</evidence>
<sequence length="64" mass="7536">MAAKRDEIMTMDELAEYLKISKSTLYKLAVENKLPGTKIGKRWRFHKDAIDDWIKRQPERGDAQ</sequence>
<dbReference type="InterPro" id="IPR010093">
    <property type="entry name" value="SinI_DNA-bd"/>
</dbReference>
<protein>
    <submittedName>
        <fullName evidence="2">Helix-turn-helix domain protein</fullName>
    </submittedName>
</protein>
<dbReference type="Pfam" id="PF12728">
    <property type="entry name" value="HTH_17"/>
    <property type="match status" value="1"/>
</dbReference>
<name>A0A518BVR8_9BACT</name>
<feature type="domain" description="Helix-turn-helix" evidence="1">
    <location>
        <begin position="9"/>
        <end position="57"/>
    </location>
</feature>
<dbReference type="RefSeq" id="WP_145445212.1">
    <property type="nucleotide sequence ID" value="NZ_CP036280.1"/>
</dbReference>
<dbReference type="NCBIfam" id="TIGR01764">
    <property type="entry name" value="excise"/>
    <property type="match status" value="1"/>
</dbReference>
<dbReference type="AlphaFoldDB" id="A0A518BVR8"/>
<proteinExistence type="predicted"/>
<evidence type="ECO:0000313" key="3">
    <source>
        <dbReference type="Proteomes" id="UP000320386"/>
    </source>
</evidence>
<dbReference type="InterPro" id="IPR041657">
    <property type="entry name" value="HTH_17"/>
</dbReference>
<keyword evidence="3" id="KW-1185">Reference proteome</keyword>
<dbReference type="EMBL" id="CP036280">
    <property type="protein sequence ID" value="QDU71072.1"/>
    <property type="molecule type" value="Genomic_DNA"/>
</dbReference>
<dbReference type="InterPro" id="IPR009061">
    <property type="entry name" value="DNA-bd_dom_put_sf"/>
</dbReference>